<gene>
    <name evidence="3" type="ORF">EXZ61_03990</name>
</gene>
<dbReference type="InterPro" id="IPR011330">
    <property type="entry name" value="Glyco_hydro/deAcase_b/a-brl"/>
</dbReference>
<dbReference type="Proteomes" id="UP000317365">
    <property type="component" value="Chromosome"/>
</dbReference>
<evidence type="ECO:0000313" key="3">
    <source>
        <dbReference type="EMBL" id="QDL53404.1"/>
    </source>
</evidence>
<reference evidence="4" key="2">
    <citation type="journal article" date="2020" name="Int. J. Syst. Evol. Microbiol.">
        <title>Genomic insights into a novel species Rhodoferax aquaticus sp. nov., isolated from freshwater.</title>
        <authorList>
            <person name="Li T."/>
            <person name="Zhuo Y."/>
            <person name="Jin C.Z."/>
            <person name="Wu X."/>
            <person name="Ko S.R."/>
            <person name="Jin F.J."/>
            <person name="Ahn C.Y."/>
            <person name="Oh H.M."/>
            <person name="Lee H.G."/>
            <person name="Jin L."/>
        </authorList>
    </citation>
    <scope>NUCLEOTIDE SEQUENCE [LARGE SCALE GENOMIC DNA]</scope>
    <source>
        <strain evidence="4">Gr-4</strain>
    </source>
</reference>
<keyword evidence="1" id="KW-0732">Signal</keyword>
<sequence>MVPALVLKRWRQGQRWVADATMRRMLPLHKHAGVVSFSFDDAPHTACVKGREILERHGCAGTWYIAGGLTDQLEMGRLCHSAIDVQSLARGGHHIACHTFTHQPCDQLSRSQMAQVLARNAQYFNDLGLPRATDHFSFPLGAYDLGSKHLASLTFQSSRITRGGVQVGQADLNGLWAEKLYAHTMRTERLQDLVRTTAQERGWLIFYTHEVEAQPGPWGCTPELLDLAVRAALQAGCQVLPVDQAIAYWSKD</sequence>
<feature type="domain" description="NodB homology" evidence="2">
    <location>
        <begin position="33"/>
        <end position="252"/>
    </location>
</feature>
<evidence type="ECO:0000256" key="1">
    <source>
        <dbReference type="ARBA" id="ARBA00022729"/>
    </source>
</evidence>
<evidence type="ECO:0000259" key="2">
    <source>
        <dbReference type="PROSITE" id="PS51677"/>
    </source>
</evidence>
<proteinExistence type="predicted"/>
<dbReference type="PANTHER" id="PTHR34216">
    <property type="match status" value="1"/>
</dbReference>
<dbReference type="PANTHER" id="PTHR34216:SF11">
    <property type="entry name" value="CHITOOLIGOSACCHARIDE DEACETYLASE"/>
    <property type="match status" value="1"/>
</dbReference>
<dbReference type="Gene3D" id="3.20.20.370">
    <property type="entry name" value="Glycoside hydrolase/deacetylase"/>
    <property type="match status" value="1"/>
</dbReference>
<dbReference type="KEGG" id="rhg:EXZ61_03990"/>
<accession>A0A515EL83</accession>
<dbReference type="Pfam" id="PF01522">
    <property type="entry name" value="Polysacc_deac_1"/>
    <property type="match status" value="1"/>
</dbReference>
<dbReference type="RefSeq" id="WP_142809252.1">
    <property type="nucleotide sequence ID" value="NZ_CP036282.1"/>
</dbReference>
<dbReference type="InterPro" id="IPR051398">
    <property type="entry name" value="Polysacch_Deacetylase"/>
</dbReference>
<dbReference type="SUPFAM" id="SSF88713">
    <property type="entry name" value="Glycoside hydrolase/deacetylase"/>
    <property type="match status" value="1"/>
</dbReference>
<dbReference type="GO" id="GO:0005975">
    <property type="term" value="P:carbohydrate metabolic process"/>
    <property type="evidence" value="ECO:0007669"/>
    <property type="project" value="InterPro"/>
</dbReference>
<dbReference type="PROSITE" id="PS51677">
    <property type="entry name" value="NODB"/>
    <property type="match status" value="1"/>
</dbReference>
<organism evidence="3 4">
    <name type="scientific">Rhodoferax aquaticus</name>
    <dbReference type="NCBI Taxonomy" id="2527691"/>
    <lineage>
        <taxon>Bacteria</taxon>
        <taxon>Pseudomonadati</taxon>
        <taxon>Pseudomonadota</taxon>
        <taxon>Betaproteobacteria</taxon>
        <taxon>Burkholderiales</taxon>
        <taxon>Comamonadaceae</taxon>
        <taxon>Rhodoferax</taxon>
    </lineage>
</organism>
<name>A0A515EL83_9BURK</name>
<dbReference type="InterPro" id="IPR002509">
    <property type="entry name" value="NODB_dom"/>
</dbReference>
<dbReference type="GO" id="GO:0016810">
    <property type="term" value="F:hydrolase activity, acting on carbon-nitrogen (but not peptide) bonds"/>
    <property type="evidence" value="ECO:0007669"/>
    <property type="project" value="InterPro"/>
</dbReference>
<protein>
    <submittedName>
        <fullName evidence="3">Chitin deacetylase</fullName>
    </submittedName>
</protein>
<keyword evidence="4" id="KW-1185">Reference proteome</keyword>
<evidence type="ECO:0000313" key="4">
    <source>
        <dbReference type="Proteomes" id="UP000317365"/>
    </source>
</evidence>
<dbReference type="AlphaFoldDB" id="A0A515EL83"/>
<reference evidence="4" key="1">
    <citation type="submission" date="2019-02" db="EMBL/GenBank/DDBJ databases">
        <title>Complete genome sequence of Rhodoferax sp. Gr-4.</title>
        <authorList>
            <person name="Jin L."/>
        </authorList>
    </citation>
    <scope>NUCLEOTIDE SEQUENCE [LARGE SCALE GENOMIC DNA]</scope>
    <source>
        <strain evidence="4">Gr-4</strain>
    </source>
</reference>
<dbReference type="EMBL" id="CP036282">
    <property type="protein sequence ID" value="QDL53404.1"/>
    <property type="molecule type" value="Genomic_DNA"/>
</dbReference>